<evidence type="ECO:0000256" key="1">
    <source>
        <dbReference type="SAM" id="MobiDB-lite"/>
    </source>
</evidence>
<evidence type="ECO:0000313" key="3">
    <source>
        <dbReference type="Proteomes" id="UP000886523"/>
    </source>
</evidence>
<keyword evidence="3" id="KW-1185">Reference proteome</keyword>
<dbReference type="AlphaFoldDB" id="A0A9P6DEG2"/>
<sequence length="66" mass="6959">MASESTPPAPAMAPETKAPMTPHIPVPIGTWPALDVGPIPDDEEVAPLCQGDTAVEATNRKRKEIN</sequence>
<reference evidence="2" key="1">
    <citation type="journal article" date="2020" name="Nat. Commun.">
        <title>Large-scale genome sequencing of mycorrhizal fungi provides insights into the early evolution of symbiotic traits.</title>
        <authorList>
            <person name="Miyauchi S."/>
            <person name="Kiss E."/>
            <person name="Kuo A."/>
            <person name="Drula E."/>
            <person name="Kohler A."/>
            <person name="Sanchez-Garcia M."/>
            <person name="Morin E."/>
            <person name="Andreopoulos B."/>
            <person name="Barry K.W."/>
            <person name="Bonito G."/>
            <person name="Buee M."/>
            <person name="Carver A."/>
            <person name="Chen C."/>
            <person name="Cichocki N."/>
            <person name="Clum A."/>
            <person name="Culley D."/>
            <person name="Crous P.W."/>
            <person name="Fauchery L."/>
            <person name="Girlanda M."/>
            <person name="Hayes R.D."/>
            <person name="Keri Z."/>
            <person name="LaButti K."/>
            <person name="Lipzen A."/>
            <person name="Lombard V."/>
            <person name="Magnuson J."/>
            <person name="Maillard F."/>
            <person name="Murat C."/>
            <person name="Nolan M."/>
            <person name="Ohm R.A."/>
            <person name="Pangilinan J."/>
            <person name="Pereira M.F."/>
            <person name="Perotto S."/>
            <person name="Peter M."/>
            <person name="Pfister S."/>
            <person name="Riley R."/>
            <person name="Sitrit Y."/>
            <person name="Stielow J.B."/>
            <person name="Szollosi G."/>
            <person name="Zifcakova L."/>
            <person name="Stursova M."/>
            <person name="Spatafora J.W."/>
            <person name="Tedersoo L."/>
            <person name="Vaario L.M."/>
            <person name="Yamada A."/>
            <person name="Yan M."/>
            <person name="Wang P."/>
            <person name="Xu J."/>
            <person name="Bruns T."/>
            <person name="Baldrian P."/>
            <person name="Vilgalys R."/>
            <person name="Dunand C."/>
            <person name="Henrissat B."/>
            <person name="Grigoriev I.V."/>
            <person name="Hibbett D."/>
            <person name="Nagy L.G."/>
            <person name="Martin F.M."/>
        </authorList>
    </citation>
    <scope>NUCLEOTIDE SEQUENCE</scope>
    <source>
        <strain evidence="2">UP504</strain>
    </source>
</reference>
<comment type="caution">
    <text evidence="2">The sequence shown here is derived from an EMBL/GenBank/DDBJ whole genome shotgun (WGS) entry which is preliminary data.</text>
</comment>
<evidence type="ECO:0000313" key="2">
    <source>
        <dbReference type="EMBL" id="KAF9503016.1"/>
    </source>
</evidence>
<gene>
    <name evidence="2" type="ORF">BS47DRAFT_902099</name>
</gene>
<dbReference type="EMBL" id="MU129477">
    <property type="protein sequence ID" value="KAF9503016.1"/>
    <property type="molecule type" value="Genomic_DNA"/>
</dbReference>
<accession>A0A9P6DEG2</accession>
<protein>
    <submittedName>
        <fullName evidence="2">Uncharacterized protein</fullName>
    </submittedName>
</protein>
<organism evidence="2 3">
    <name type="scientific">Hydnum rufescens UP504</name>
    <dbReference type="NCBI Taxonomy" id="1448309"/>
    <lineage>
        <taxon>Eukaryota</taxon>
        <taxon>Fungi</taxon>
        <taxon>Dikarya</taxon>
        <taxon>Basidiomycota</taxon>
        <taxon>Agaricomycotina</taxon>
        <taxon>Agaricomycetes</taxon>
        <taxon>Cantharellales</taxon>
        <taxon>Hydnaceae</taxon>
        <taxon>Hydnum</taxon>
    </lineage>
</organism>
<dbReference type="Proteomes" id="UP000886523">
    <property type="component" value="Unassembled WGS sequence"/>
</dbReference>
<feature type="region of interest" description="Disordered" evidence="1">
    <location>
        <begin position="1"/>
        <end position="66"/>
    </location>
</feature>
<proteinExistence type="predicted"/>
<name>A0A9P6DEG2_9AGAM</name>